<dbReference type="OrthoDB" id="188043at2"/>
<dbReference type="InterPro" id="IPR000792">
    <property type="entry name" value="Tscrpt_reg_LuxR_C"/>
</dbReference>
<dbReference type="Pfam" id="PF00072">
    <property type="entry name" value="Response_reg"/>
    <property type="match status" value="1"/>
</dbReference>
<dbReference type="InterPro" id="IPR011006">
    <property type="entry name" value="CheY-like_superfamily"/>
</dbReference>
<dbReference type="Gene3D" id="1.10.10.10">
    <property type="entry name" value="Winged helix-like DNA-binding domain superfamily/Winged helix DNA-binding domain"/>
    <property type="match status" value="1"/>
</dbReference>
<dbReference type="PROSITE" id="PS50043">
    <property type="entry name" value="HTH_LUXR_2"/>
    <property type="match status" value="1"/>
</dbReference>
<dbReference type="CDD" id="cd06170">
    <property type="entry name" value="LuxR_C_like"/>
    <property type="match status" value="1"/>
</dbReference>
<evidence type="ECO:0000313" key="9">
    <source>
        <dbReference type="EMBL" id="REK74234.1"/>
    </source>
</evidence>
<dbReference type="PANTHER" id="PTHR43214:SF43">
    <property type="entry name" value="TWO-COMPONENT RESPONSE REGULATOR"/>
    <property type="match status" value="1"/>
</dbReference>
<dbReference type="PROSITE" id="PS50110">
    <property type="entry name" value="RESPONSE_REGULATORY"/>
    <property type="match status" value="1"/>
</dbReference>
<keyword evidence="1 6" id="KW-0597">Phosphoprotein</keyword>
<feature type="modified residue" description="4-aspartylphosphate" evidence="6">
    <location>
        <position position="53"/>
    </location>
</feature>
<proteinExistence type="predicted"/>
<keyword evidence="2" id="KW-0902">Two-component regulatory system</keyword>
<organism evidence="9 10">
    <name type="scientific">Paenibacillus paeoniae</name>
    <dbReference type="NCBI Taxonomy" id="2292705"/>
    <lineage>
        <taxon>Bacteria</taxon>
        <taxon>Bacillati</taxon>
        <taxon>Bacillota</taxon>
        <taxon>Bacilli</taxon>
        <taxon>Bacillales</taxon>
        <taxon>Paenibacillaceae</taxon>
        <taxon>Paenibacillus</taxon>
    </lineage>
</organism>
<keyword evidence="3" id="KW-0805">Transcription regulation</keyword>
<dbReference type="SUPFAM" id="SSF52172">
    <property type="entry name" value="CheY-like"/>
    <property type="match status" value="1"/>
</dbReference>
<evidence type="ECO:0000259" key="7">
    <source>
        <dbReference type="PROSITE" id="PS50043"/>
    </source>
</evidence>
<accession>A0A371PE98</accession>
<dbReference type="GO" id="GO:0003677">
    <property type="term" value="F:DNA binding"/>
    <property type="evidence" value="ECO:0007669"/>
    <property type="project" value="UniProtKB-KW"/>
</dbReference>
<dbReference type="PANTHER" id="PTHR43214">
    <property type="entry name" value="TWO-COMPONENT RESPONSE REGULATOR"/>
    <property type="match status" value="1"/>
</dbReference>
<gene>
    <name evidence="9" type="ORF">DX130_16965</name>
</gene>
<keyword evidence="10" id="KW-1185">Reference proteome</keyword>
<dbReference type="Gene3D" id="3.40.50.2300">
    <property type="match status" value="1"/>
</dbReference>
<dbReference type="AlphaFoldDB" id="A0A371PE98"/>
<dbReference type="Pfam" id="PF00196">
    <property type="entry name" value="GerE"/>
    <property type="match status" value="1"/>
</dbReference>
<sequence length="200" mass="22562">MDMHIMLFDDHKLFAKSLEIAMKGLVSKFETYTDTSKAIQILEIKQPDVILMDVHMGEVNGLEVARTILQRFPDQKLLFLSGYDLVEYCNQAIKMGARGFINKSVSIHDLIDQIQRVAAGAIIFPKHDSKVEALTEREKEILQLTAEGLKQQEVADRLYISRRTVNNHLQTINDKLGVHSTVAAIIRGIELGSVTLKSMK</sequence>
<dbReference type="SUPFAM" id="SSF46894">
    <property type="entry name" value="C-terminal effector domain of the bipartite response regulators"/>
    <property type="match status" value="1"/>
</dbReference>
<keyword evidence="4 9" id="KW-0238">DNA-binding</keyword>
<evidence type="ECO:0000256" key="1">
    <source>
        <dbReference type="ARBA" id="ARBA00022553"/>
    </source>
</evidence>
<dbReference type="InterPro" id="IPR039420">
    <property type="entry name" value="WalR-like"/>
</dbReference>
<evidence type="ECO:0000313" key="10">
    <source>
        <dbReference type="Proteomes" id="UP000261905"/>
    </source>
</evidence>
<evidence type="ECO:0000256" key="3">
    <source>
        <dbReference type="ARBA" id="ARBA00023015"/>
    </source>
</evidence>
<comment type="caution">
    <text evidence="9">The sequence shown here is derived from an EMBL/GenBank/DDBJ whole genome shotgun (WGS) entry which is preliminary data.</text>
</comment>
<dbReference type="EMBL" id="QUBQ01000003">
    <property type="protein sequence ID" value="REK74234.1"/>
    <property type="molecule type" value="Genomic_DNA"/>
</dbReference>
<evidence type="ECO:0000256" key="5">
    <source>
        <dbReference type="ARBA" id="ARBA00023163"/>
    </source>
</evidence>
<feature type="domain" description="Response regulatory" evidence="8">
    <location>
        <begin position="4"/>
        <end position="118"/>
    </location>
</feature>
<dbReference type="InterPro" id="IPR036388">
    <property type="entry name" value="WH-like_DNA-bd_sf"/>
</dbReference>
<dbReference type="GO" id="GO:0000160">
    <property type="term" value="P:phosphorelay signal transduction system"/>
    <property type="evidence" value="ECO:0007669"/>
    <property type="project" value="UniProtKB-KW"/>
</dbReference>
<dbReference type="InterPro" id="IPR016032">
    <property type="entry name" value="Sig_transdc_resp-reg_C-effctor"/>
</dbReference>
<evidence type="ECO:0000256" key="6">
    <source>
        <dbReference type="PROSITE-ProRule" id="PRU00169"/>
    </source>
</evidence>
<feature type="domain" description="HTH luxR-type" evidence="7">
    <location>
        <begin position="127"/>
        <end position="192"/>
    </location>
</feature>
<dbReference type="InterPro" id="IPR001789">
    <property type="entry name" value="Sig_transdc_resp-reg_receiver"/>
</dbReference>
<name>A0A371PE98_9BACL</name>
<dbReference type="SMART" id="SM00448">
    <property type="entry name" value="REC"/>
    <property type="match status" value="1"/>
</dbReference>
<evidence type="ECO:0000256" key="4">
    <source>
        <dbReference type="ARBA" id="ARBA00023125"/>
    </source>
</evidence>
<dbReference type="CDD" id="cd17535">
    <property type="entry name" value="REC_NarL-like"/>
    <property type="match status" value="1"/>
</dbReference>
<evidence type="ECO:0000256" key="2">
    <source>
        <dbReference type="ARBA" id="ARBA00023012"/>
    </source>
</evidence>
<dbReference type="GO" id="GO:0006355">
    <property type="term" value="P:regulation of DNA-templated transcription"/>
    <property type="evidence" value="ECO:0007669"/>
    <property type="project" value="InterPro"/>
</dbReference>
<reference evidence="9 10" key="1">
    <citation type="submission" date="2018-08" db="EMBL/GenBank/DDBJ databases">
        <title>Paenibacillus sp. M4BSY-1, whole genome shotgun sequence.</title>
        <authorList>
            <person name="Tuo L."/>
        </authorList>
    </citation>
    <scope>NUCLEOTIDE SEQUENCE [LARGE SCALE GENOMIC DNA]</scope>
    <source>
        <strain evidence="9 10">M4BSY-1</strain>
    </source>
</reference>
<evidence type="ECO:0000259" key="8">
    <source>
        <dbReference type="PROSITE" id="PS50110"/>
    </source>
</evidence>
<keyword evidence="5" id="KW-0804">Transcription</keyword>
<protein>
    <submittedName>
        <fullName evidence="9">DNA-binding response regulator</fullName>
    </submittedName>
</protein>
<dbReference type="PRINTS" id="PR00038">
    <property type="entry name" value="HTHLUXR"/>
</dbReference>
<dbReference type="SMART" id="SM00421">
    <property type="entry name" value="HTH_LUXR"/>
    <property type="match status" value="1"/>
</dbReference>
<dbReference type="Proteomes" id="UP000261905">
    <property type="component" value="Unassembled WGS sequence"/>
</dbReference>
<dbReference type="InterPro" id="IPR058245">
    <property type="entry name" value="NreC/VraR/RcsB-like_REC"/>
</dbReference>